<keyword evidence="4" id="KW-1185">Reference proteome</keyword>
<evidence type="ECO:0000256" key="1">
    <source>
        <dbReference type="SAM" id="MobiDB-lite"/>
    </source>
</evidence>
<dbReference type="Pfam" id="PF04738">
    <property type="entry name" value="Lant_dehydr_N"/>
    <property type="match status" value="1"/>
</dbReference>
<protein>
    <recommendedName>
        <fullName evidence="2">Lantibiotic dehydratase N-terminal domain-containing protein</fullName>
    </recommendedName>
</protein>
<reference evidence="3 4" key="1">
    <citation type="submission" date="2013-02" db="EMBL/GenBank/DDBJ databases">
        <title>Draft Genome Sequence of Streptomyces afghaniensis, Which Produces Compounds of the Julimycin B-Complex.</title>
        <authorList>
            <person name="Gruening B.A."/>
            <person name="Praeg A."/>
            <person name="Erxleben A."/>
            <person name="Guenther S."/>
            <person name="Fiedler H.-P."/>
            <person name="Goodfellow M."/>
            <person name="Mueller M."/>
        </authorList>
    </citation>
    <scope>NUCLEOTIDE SEQUENCE [LARGE SCALE GENOMIC DNA]</scope>
    <source>
        <strain evidence="3 4">772</strain>
    </source>
</reference>
<dbReference type="PATRIC" id="fig|1283301.3.peg.6005"/>
<feature type="compositionally biased region" description="Basic and acidic residues" evidence="1">
    <location>
        <begin position="1"/>
        <end position="14"/>
    </location>
</feature>
<evidence type="ECO:0000313" key="3">
    <source>
        <dbReference type="EMBL" id="EPJ36925.1"/>
    </source>
</evidence>
<evidence type="ECO:0000313" key="4">
    <source>
        <dbReference type="Proteomes" id="UP000015001"/>
    </source>
</evidence>
<accession>S4MMX3</accession>
<dbReference type="InterPro" id="IPR006827">
    <property type="entry name" value="Lant_deHydtase_N"/>
</dbReference>
<dbReference type="Proteomes" id="UP000015001">
    <property type="component" value="Unassembled WGS sequence"/>
</dbReference>
<sequence>MTTTDHDTPHHAAARDAAALRSSAQDVTARDRAQQAAGFSPYYLFRRGTLGLPALEGLAPSRTWPLLAEAERARARREELRDRLEDALYEAVPALATEERHEILGLRRAIHNDRLPDAPDAVRLLEDEPRELLEAWLRHRADGTRLMREAEAALAAELDAGRRVLADTAHQEDFQRGLQLSDERTWRTVLDYAADPFSPRRKPSRRRRVENTLTSFAYRVVFKPSPFASFTEIGAAPWQPGTTEHQPEPAPKGRPVQARLSAGLLSWMAYELHRLDRADELMRIRLNNSLTARGDRVFCVQRAPDGAEEAAYGTSRVVSARDTALLHLLRQLLADGERPERYVRDRLVAAGLAPQAAAKALDQLVRAGICHRGLGLPDQHPRPAQAIAQRLRGLGTDQAGGCAVVFERLQAIEDGFSAATARRRAALLAEVREQVDAFVAAVGCRAPAPEAMRSTLYEDVGTREPARTWQPALLEENRWALELFQRVVPVLDDASIEKAGLYAFFTGRYGEPAADVPFTEFYRAFSELSPAEASAVAGGLGDPHCDDIRRLRREFADLLRTELRTGPRTELRLDPDRLRAFADRLPPALAPWRSAAYRVQFAADPGRRIAVVNGVTTGHGVFFSRFCELLEPDRPDTWSLTEALRDRIAETTPRQCDITAVLGLNFNLHPRLSPYELVYPGSVPHTAADRDHTLTLADLVVRPDPARRVLTLVSVRDGQPLDLVPLNFLYPAAAPALYRLLCAFAPTRTYRGGLWDQLDRADALAGRAAGHTGAPTAERTRPRVLLGDMVLDRASWRCPTDAVPAGEGLERQEAGALAAFDRWRRDRGIPRHTFFRITAAPAVAPGEHDLLAETRRWALEARTARLHKPHYLDARNPFLLQILARQLAEAGDGATVTFHECLPHAEDYDGRDGRPTGAEEFFVELTLGPSAADAAPHTRGDDDVND</sequence>
<name>S4MMX3_9ACTN</name>
<feature type="region of interest" description="Disordered" evidence="1">
    <location>
        <begin position="236"/>
        <end position="255"/>
    </location>
</feature>
<dbReference type="OrthoDB" id="2442707at2"/>
<evidence type="ECO:0000259" key="2">
    <source>
        <dbReference type="Pfam" id="PF04738"/>
    </source>
</evidence>
<comment type="caution">
    <text evidence="3">The sequence shown here is derived from an EMBL/GenBank/DDBJ whole genome shotgun (WGS) entry which is preliminary data.</text>
</comment>
<dbReference type="AlphaFoldDB" id="S4MMX3"/>
<dbReference type="HOGENOM" id="CLU_013885_1_0_11"/>
<gene>
    <name evidence="3" type="ORF">STAFG_6043</name>
</gene>
<dbReference type="EMBL" id="AOPY01001533">
    <property type="protein sequence ID" value="EPJ36925.1"/>
    <property type="molecule type" value="Genomic_DNA"/>
</dbReference>
<feature type="domain" description="Lantibiotic dehydratase N-terminal" evidence="2">
    <location>
        <begin position="198"/>
        <end position="834"/>
    </location>
</feature>
<feature type="region of interest" description="Disordered" evidence="1">
    <location>
        <begin position="1"/>
        <end position="32"/>
    </location>
</feature>
<proteinExistence type="predicted"/>
<dbReference type="RefSeq" id="WP_020274912.1">
    <property type="nucleotide sequence ID" value="NZ_KE354297.1"/>
</dbReference>
<organism evidence="3 4">
    <name type="scientific">Streptomyces afghaniensis 772</name>
    <dbReference type="NCBI Taxonomy" id="1283301"/>
    <lineage>
        <taxon>Bacteria</taxon>
        <taxon>Bacillati</taxon>
        <taxon>Actinomycetota</taxon>
        <taxon>Actinomycetes</taxon>
        <taxon>Kitasatosporales</taxon>
        <taxon>Streptomycetaceae</taxon>
        <taxon>Streptomyces</taxon>
    </lineage>
</organism>